<evidence type="ECO:0000313" key="3">
    <source>
        <dbReference type="Proteomes" id="UP000451471"/>
    </source>
</evidence>
<gene>
    <name evidence="2" type="ORF">GQS65_13960</name>
</gene>
<organism evidence="2 3">
    <name type="scientific">Halomarina oriensis</name>
    <dbReference type="NCBI Taxonomy" id="671145"/>
    <lineage>
        <taxon>Archaea</taxon>
        <taxon>Methanobacteriati</taxon>
        <taxon>Methanobacteriota</taxon>
        <taxon>Stenosarchaea group</taxon>
        <taxon>Halobacteria</taxon>
        <taxon>Halobacteriales</taxon>
        <taxon>Natronomonadaceae</taxon>
        <taxon>Halomarina</taxon>
    </lineage>
</organism>
<keyword evidence="1" id="KW-0812">Transmembrane</keyword>
<protein>
    <submittedName>
        <fullName evidence="2">Uncharacterized protein</fullName>
    </submittedName>
</protein>
<dbReference type="Proteomes" id="UP000451471">
    <property type="component" value="Unassembled WGS sequence"/>
</dbReference>
<keyword evidence="3" id="KW-1185">Reference proteome</keyword>
<feature type="transmembrane region" description="Helical" evidence="1">
    <location>
        <begin position="137"/>
        <end position="157"/>
    </location>
</feature>
<dbReference type="EMBL" id="WSZK01000023">
    <property type="protein sequence ID" value="MWG35578.1"/>
    <property type="molecule type" value="Genomic_DNA"/>
</dbReference>
<dbReference type="OrthoDB" id="346374at2157"/>
<accession>A0A6B0GV25</accession>
<keyword evidence="1" id="KW-1133">Transmembrane helix</keyword>
<dbReference type="RefSeq" id="WP_158205242.1">
    <property type="nucleotide sequence ID" value="NZ_WSZK01000023.1"/>
</dbReference>
<evidence type="ECO:0000313" key="2">
    <source>
        <dbReference type="EMBL" id="MWG35578.1"/>
    </source>
</evidence>
<proteinExistence type="predicted"/>
<sequence length="160" mass="17895">MEVASGPLVVAGLAIDIIGAGVIALPDIPRVRQALWSERVRKGLREMEGNGLRNDQPGFEDILQLLEEFYGVEFSDSAWALRVGMHTMSRYGFESVYVFTDVENQNEQIALGKDFGSDVDYRMVRRSIKERADRREAAVRVLGFVLLATGFLLQIVGNFV</sequence>
<name>A0A6B0GV25_9EURY</name>
<keyword evidence="1" id="KW-0472">Membrane</keyword>
<comment type="caution">
    <text evidence="2">The sequence shown here is derived from an EMBL/GenBank/DDBJ whole genome shotgun (WGS) entry which is preliminary data.</text>
</comment>
<evidence type="ECO:0000256" key="1">
    <source>
        <dbReference type="SAM" id="Phobius"/>
    </source>
</evidence>
<reference evidence="2 3" key="1">
    <citation type="submission" date="2019-12" db="EMBL/GenBank/DDBJ databases">
        <title>Halocatena pleomorpha gen. nov. sp. nov., an extremely halophilic archaeon of family Halobacteriaceae isolated from saltpan soil.</title>
        <authorList>
            <person name="Pal Y."/>
            <person name="Verma A."/>
            <person name="Krishnamurthi S."/>
            <person name="Kumar P."/>
        </authorList>
    </citation>
    <scope>NUCLEOTIDE SEQUENCE [LARGE SCALE GENOMIC DNA]</scope>
    <source>
        <strain evidence="2 3">JCM 16495</strain>
    </source>
</reference>
<feature type="transmembrane region" description="Helical" evidence="1">
    <location>
        <begin position="6"/>
        <end position="25"/>
    </location>
</feature>
<dbReference type="AlphaFoldDB" id="A0A6B0GV25"/>